<sequence>MPIRNPFARQRPGSVIVGQHQQHQQQHDENGNSSRPGSSPVAGDAGFERQDTVGSSGSNQKASLSVSSSGLSIRSGAGRRSQDRDKDTGEYKMSVVNDSGVYLPPSPTEKEATWPRRYLSRASSDAKSAASGGEIEHFSISRESFDSYRRSFDICAKSPVATIETALLPPRASLDSAAAASRQRFSSSRFPPRSRFGREEQQAPTPEESFEDVGLNDDSSFVGTKPAAPKKKGGFFSKFGGGSDSAPAQAQAVEGTSGGSVSGQQQSTSTMSRFLPLSSGRKRGQSLSGGGQGAELGAMGGERRAAGTVVLQEQEVQS</sequence>
<evidence type="ECO:0000313" key="2">
    <source>
        <dbReference type="EMBL" id="KAK1758244.1"/>
    </source>
</evidence>
<feature type="compositionally biased region" description="Low complexity" evidence="1">
    <location>
        <begin position="62"/>
        <end position="79"/>
    </location>
</feature>
<feature type="compositionally biased region" description="Gly residues" evidence="1">
    <location>
        <begin position="287"/>
        <end position="300"/>
    </location>
</feature>
<feature type="compositionally biased region" description="Polar residues" evidence="1">
    <location>
        <begin position="52"/>
        <end position="61"/>
    </location>
</feature>
<dbReference type="AlphaFoldDB" id="A0AAJ0BH95"/>
<feature type="compositionally biased region" description="Basic and acidic residues" evidence="1">
    <location>
        <begin position="80"/>
        <end position="90"/>
    </location>
</feature>
<feature type="region of interest" description="Disordered" evidence="1">
    <location>
        <begin position="174"/>
        <end position="318"/>
    </location>
</feature>
<dbReference type="Proteomes" id="UP001239445">
    <property type="component" value="Unassembled WGS sequence"/>
</dbReference>
<evidence type="ECO:0000256" key="1">
    <source>
        <dbReference type="SAM" id="MobiDB-lite"/>
    </source>
</evidence>
<gene>
    <name evidence="2" type="ORF">QBC47DRAFT_374047</name>
</gene>
<feature type="compositionally biased region" description="Low complexity" evidence="1">
    <location>
        <begin position="120"/>
        <end position="131"/>
    </location>
</feature>
<accession>A0AAJ0BH95</accession>
<feature type="compositionally biased region" description="Low complexity" evidence="1">
    <location>
        <begin position="262"/>
        <end position="272"/>
    </location>
</feature>
<reference evidence="2" key="1">
    <citation type="submission" date="2023-06" db="EMBL/GenBank/DDBJ databases">
        <title>Genome-scale phylogeny and comparative genomics of the fungal order Sordariales.</title>
        <authorList>
            <consortium name="Lawrence Berkeley National Laboratory"/>
            <person name="Hensen N."/>
            <person name="Bonometti L."/>
            <person name="Westerberg I."/>
            <person name="Brannstrom I.O."/>
            <person name="Guillou S."/>
            <person name="Cros-Aarteil S."/>
            <person name="Calhoun S."/>
            <person name="Haridas S."/>
            <person name="Kuo A."/>
            <person name="Mondo S."/>
            <person name="Pangilinan J."/>
            <person name="Riley R."/>
            <person name="Labutti K."/>
            <person name="Andreopoulos B."/>
            <person name="Lipzen A."/>
            <person name="Chen C."/>
            <person name="Yanf M."/>
            <person name="Daum C."/>
            <person name="Ng V."/>
            <person name="Clum A."/>
            <person name="Steindorff A."/>
            <person name="Ohm R."/>
            <person name="Martin F."/>
            <person name="Silar P."/>
            <person name="Natvig D."/>
            <person name="Lalanne C."/>
            <person name="Gautier V."/>
            <person name="Ament-Velasquez S.L."/>
            <person name="Kruys A."/>
            <person name="Hutchinson M.I."/>
            <person name="Powell A.J."/>
            <person name="Barry K."/>
            <person name="Miller A.N."/>
            <person name="Grigoriev I.V."/>
            <person name="Debuchy R."/>
            <person name="Gladieux P."/>
            <person name="Thoren M.H."/>
            <person name="Johannesson H."/>
        </authorList>
    </citation>
    <scope>NUCLEOTIDE SEQUENCE</scope>
    <source>
        <strain evidence="2">PSN4</strain>
    </source>
</reference>
<name>A0AAJ0BH95_9PEZI</name>
<dbReference type="EMBL" id="MU839829">
    <property type="protein sequence ID" value="KAK1758244.1"/>
    <property type="molecule type" value="Genomic_DNA"/>
</dbReference>
<feature type="region of interest" description="Disordered" evidence="1">
    <location>
        <begin position="1"/>
        <end position="136"/>
    </location>
</feature>
<comment type="caution">
    <text evidence="2">The sequence shown here is derived from an EMBL/GenBank/DDBJ whole genome shotgun (WGS) entry which is preliminary data.</text>
</comment>
<proteinExistence type="predicted"/>
<evidence type="ECO:0000313" key="3">
    <source>
        <dbReference type="Proteomes" id="UP001239445"/>
    </source>
</evidence>
<keyword evidence="3" id="KW-1185">Reference proteome</keyword>
<protein>
    <submittedName>
        <fullName evidence="2">Uncharacterized protein</fullName>
    </submittedName>
</protein>
<feature type="compositionally biased region" description="Low complexity" evidence="1">
    <location>
        <begin position="174"/>
        <end position="194"/>
    </location>
</feature>
<organism evidence="2 3">
    <name type="scientific">Echria macrotheca</name>
    <dbReference type="NCBI Taxonomy" id="438768"/>
    <lineage>
        <taxon>Eukaryota</taxon>
        <taxon>Fungi</taxon>
        <taxon>Dikarya</taxon>
        <taxon>Ascomycota</taxon>
        <taxon>Pezizomycotina</taxon>
        <taxon>Sordariomycetes</taxon>
        <taxon>Sordariomycetidae</taxon>
        <taxon>Sordariales</taxon>
        <taxon>Schizotheciaceae</taxon>
        <taxon>Echria</taxon>
    </lineage>
</organism>